<gene>
    <name evidence="1" type="ORF">GCK32_014189</name>
</gene>
<keyword evidence="2" id="KW-1185">Reference proteome</keyword>
<dbReference type="Proteomes" id="UP001331761">
    <property type="component" value="Unassembled WGS sequence"/>
</dbReference>
<comment type="caution">
    <text evidence="1">The sequence shown here is derived from an EMBL/GenBank/DDBJ whole genome shotgun (WGS) entry which is preliminary data.</text>
</comment>
<sequence>MRMNRQWEILPKNSRNASNQLADGDGTIEAECENYCRLNAAMVEASIWEQLECQEQKQNQTTILLL</sequence>
<reference evidence="1 2" key="1">
    <citation type="submission" date="2019-10" db="EMBL/GenBank/DDBJ databases">
        <title>Assembly and Annotation for the nematode Trichostrongylus colubriformis.</title>
        <authorList>
            <person name="Martin J."/>
        </authorList>
    </citation>
    <scope>NUCLEOTIDE SEQUENCE [LARGE SCALE GENOMIC DNA]</scope>
    <source>
        <strain evidence="1">G859</strain>
        <tissue evidence="1">Whole worm</tissue>
    </source>
</reference>
<evidence type="ECO:0000313" key="2">
    <source>
        <dbReference type="Proteomes" id="UP001331761"/>
    </source>
</evidence>
<dbReference type="AlphaFoldDB" id="A0AAN8ER26"/>
<dbReference type="EMBL" id="WIXE01026056">
    <property type="protein sequence ID" value="KAK5964237.1"/>
    <property type="molecule type" value="Genomic_DNA"/>
</dbReference>
<protein>
    <submittedName>
        <fullName evidence="1">Uncharacterized protein</fullName>
    </submittedName>
</protein>
<proteinExistence type="predicted"/>
<name>A0AAN8ER26_TRICO</name>
<organism evidence="1 2">
    <name type="scientific">Trichostrongylus colubriformis</name>
    <name type="common">Black scour worm</name>
    <dbReference type="NCBI Taxonomy" id="6319"/>
    <lineage>
        <taxon>Eukaryota</taxon>
        <taxon>Metazoa</taxon>
        <taxon>Ecdysozoa</taxon>
        <taxon>Nematoda</taxon>
        <taxon>Chromadorea</taxon>
        <taxon>Rhabditida</taxon>
        <taxon>Rhabditina</taxon>
        <taxon>Rhabditomorpha</taxon>
        <taxon>Strongyloidea</taxon>
        <taxon>Trichostrongylidae</taxon>
        <taxon>Trichostrongylus</taxon>
    </lineage>
</organism>
<accession>A0AAN8ER26</accession>
<evidence type="ECO:0000313" key="1">
    <source>
        <dbReference type="EMBL" id="KAK5964237.1"/>
    </source>
</evidence>